<dbReference type="InterPro" id="IPR010656">
    <property type="entry name" value="DctM"/>
</dbReference>
<feature type="transmembrane region" description="Helical" evidence="7">
    <location>
        <begin position="260"/>
        <end position="279"/>
    </location>
</feature>
<evidence type="ECO:0000256" key="7">
    <source>
        <dbReference type="RuleBase" id="RU369079"/>
    </source>
</evidence>
<comment type="subcellular location">
    <subcellularLocation>
        <location evidence="1 7">Cell inner membrane</location>
        <topology evidence="1 7">Multi-pass membrane protein</topology>
    </subcellularLocation>
</comment>
<evidence type="ECO:0000256" key="6">
    <source>
        <dbReference type="ARBA" id="ARBA00023136"/>
    </source>
</evidence>
<dbReference type="PANTHER" id="PTHR33362">
    <property type="entry name" value="SIALIC ACID TRAP TRANSPORTER PERMEASE PROTEIN SIAT-RELATED"/>
    <property type="match status" value="1"/>
</dbReference>
<evidence type="ECO:0000256" key="5">
    <source>
        <dbReference type="ARBA" id="ARBA00022989"/>
    </source>
</evidence>
<feature type="transmembrane region" description="Helical" evidence="7">
    <location>
        <begin position="416"/>
        <end position="441"/>
    </location>
</feature>
<dbReference type="Proteomes" id="UP001380822">
    <property type="component" value="Unassembled WGS sequence"/>
</dbReference>
<comment type="caution">
    <text evidence="9">The sequence shown here is derived from an EMBL/GenBank/DDBJ whole genome shotgun (WGS) entry which is preliminary data.</text>
</comment>
<name>A0ABU7ZJH6_9HYPH</name>
<keyword evidence="7" id="KW-0813">Transport</keyword>
<evidence type="ECO:0000313" key="10">
    <source>
        <dbReference type="Proteomes" id="UP001380822"/>
    </source>
</evidence>
<feature type="domain" description="TRAP C4-dicarboxylate transport system permease DctM subunit" evidence="8">
    <location>
        <begin position="15"/>
        <end position="436"/>
    </location>
</feature>
<evidence type="ECO:0000256" key="4">
    <source>
        <dbReference type="ARBA" id="ARBA00022692"/>
    </source>
</evidence>
<feature type="transmembrane region" description="Helical" evidence="7">
    <location>
        <begin position="61"/>
        <end position="81"/>
    </location>
</feature>
<dbReference type="EMBL" id="JBAKBE010000001">
    <property type="protein sequence ID" value="MEH0094682.1"/>
    <property type="molecule type" value="Genomic_DNA"/>
</dbReference>
<dbReference type="RefSeq" id="WP_334249564.1">
    <property type="nucleotide sequence ID" value="NZ_JBAKBE010000001.1"/>
</dbReference>
<feature type="transmembrane region" description="Helical" evidence="7">
    <location>
        <begin position="175"/>
        <end position="196"/>
    </location>
</feature>
<comment type="function">
    <text evidence="7">Part of the tripartite ATP-independent periplasmic (TRAP) transport system.</text>
</comment>
<feature type="transmembrane region" description="Helical" evidence="7">
    <location>
        <begin position="15"/>
        <end position="41"/>
    </location>
</feature>
<evidence type="ECO:0000259" key="8">
    <source>
        <dbReference type="Pfam" id="PF06808"/>
    </source>
</evidence>
<protein>
    <recommendedName>
        <fullName evidence="7">TRAP transporter large permease protein</fullName>
    </recommendedName>
</protein>
<evidence type="ECO:0000313" key="9">
    <source>
        <dbReference type="EMBL" id="MEH0094682.1"/>
    </source>
</evidence>
<dbReference type="PIRSF" id="PIRSF006066">
    <property type="entry name" value="HI0050"/>
    <property type="match status" value="1"/>
</dbReference>
<evidence type="ECO:0000256" key="2">
    <source>
        <dbReference type="ARBA" id="ARBA00022475"/>
    </source>
</evidence>
<sequence length="446" mass="46907">MLELWSNMGAGTQMIVLFFLLLALRLPVAFALGLSAFYAMWSIGFGLEMAGDLIATGIAKYSLLAIPFFILAGTLMGSLGIAERMIRFFRVLIGGLPGGMGIVGTTVCLFWGAVSGSGPASVAAIGPLIIKGMEEDGYPKPFAAGLVCTGAALSIVIPPSIGLVIYGVIAEASISSLFIAAIIPGLFLGFLMLAALPFARSGDAAKGAETLKRLLPADPDAGLPYGQRLRRSFVSSFWGLLTPVVILGGIYSGAFTPTEAALVATVYALLVGGLIYRTLTLRGLYQALVEAAASSAVVMLVVAYASLFGWVVTVDDLIGQYSTALLGISDNQWVILLVIMLILLIAGMFMDAVTIMFICLPIFLPVAQHLGWDPVWFGVVVMINLAIGLFTPPVGINLYVAANITKLPLERVAQGVLPFLITSLLGLAVVCAIPSMSLVLVEWLKP</sequence>
<comment type="subunit">
    <text evidence="7">The complex comprises the extracytoplasmic solute receptor protein and the two transmembrane proteins.</text>
</comment>
<reference evidence="9 10" key="1">
    <citation type="submission" date="2024-02" db="EMBL/GenBank/DDBJ databases">
        <title>A new putative Pannonibacter species isolated from two cases of bloodstream infections in paediatric patients.</title>
        <authorList>
            <person name="Castellana S."/>
            <person name="De Laurentiis V."/>
            <person name="Grassi M."/>
            <person name="De Leonardis F."/>
            <person name="Mosca A."/>
            <person name="De Carlo C."/>
            <person name="Sparapano E."/>
            <person name="Ronga L."/>
            <person name="Santacroce L."/>
            <person name="Chironna M."/>
            <person name="De Robertis A."/>
            <person name="Bianco A."/>
            <person name="Del Sambro L."/>
            <person name="Capozzi L."/>
            <person name="Parisi A."/>
        </authorList>
    </citation>
    <scope>NUCLEOTIDE SEQUENCE [LARGE SCALE GENOMIC DNA]</scope>
    <source>
        <strain evidence="9 10">Pt2</strain>
    </source>
</reference>
<keyword evidence="10" id="KW-1185">Reference proteome</keyword>
<keyword evidence="3 7" id="KW-0997">Cell inner membrane</keyword>
<comment type="similarity">
    <text evidence="7">Belongs to the TRAP transporter large permease family.</text>
</comment>
<feature type="transmembrane region" description="Helical" evidence="7">
    <location>
        <begin position="142"/>
        <end position="169"/>
    </location>
</feature>
<gene>
    <name evidence="9" type="ORF">V6L76_00340</name>
</gene>
<feature type="transmembrane region" description="Helical" evidence="7">
    <location>
        <begin position="333"/>
        <end position="363"/>
    </location>
</feature>
<feature type="transmembrane region" description="Helical" evidence="7">
    <location>
        <begin position="375"/>
        <end position="396"/>
    </location>
</feature>
<keyword evidence="2" id="KW-1003">Cell membrane</keyword>
<keyword evidence="5 7" id="KW-1133">Transmembrane helix</keyword>
<dbReference type="NCBIfam" id="TIGR00786">
    <property type="entry name" value="dctM"/>
    <property type="match status" value="1"/>
</dbReference>
<accession>A0ABU7ZJH6</accession>
<keyword evidence="4 7" id="KW-0812">Transmembrane</keyword>
<keyword evidence="6 7" id="KW-0472">Membrane</keyword>
<feature type="transmembrane region" description="Helical" evidence="7">
    <location>
        <begin position="88"/>
        <end position="104"/>
    </location>
</feature>
<evidence type="ECO:0000256" key="1">
    <source>
        <dbReference type="ARBA" id="ARBA00004429"/>
    </source>
</evidence>
<dbReference type="Pfam" id="PF06808">
    <property type="entry name" value="DctM"/>
    <property type="match status" value="1"/>
</dbReference>
<dbReference type="InterPro" id="IPR004681">
    <property type="entry name" value="TRAP_DctM"/>
</dbReference>
<dbReference type="PANTHER" id="PTHR33362:SF5">
    <property type="entry name" value="C4-DICARBOXYLATE TRAP TRANSPORTER LARGE PERMEASE PROTEIN DCTM"/>
    <property type="match status" value="1"/>
</dbReference>
<organism evidence="9 10">
    <name type="scientific">Pannonibacter anstelovis</name>
    <dbReference type="NCBI Taxonomy" id="3121537"/>
    <lineage>
        <taxon>Bacteria</taxon>
        <taxon>Pseudomonadati</taxon>
        <taxon>Pseudomonadota</taxon>
        <taxon>Alphaproteobacteria</taxon>
        <taxon>Hyphomicrobiales</taxon>
        <taxon>Stappiaceae</taxon>
        <taxon>Pannonibacter</taxon>
    </lineage>
</organism>
<feature type="transmembrane region" description="Helical" evidence="7">
    <location>
        <begin position="291"/>
        <end position="313"/>
    </location>
</feature>
<proteinExistence type="inferred from homology"/>
<evidence type="ECO:0000256" key="3">
    <source>
        <dbReference type="ARBA" id="ARBA00022519"/>
    </source>
</evidence>
<feature type="transmembrane region" description="Helical" evidence="7">
    <location>
        <begin position="233"/>
        <end position="254"/>
    </location>
</feature>